<keyword evidence="5 9" id="KW-0812">Transmembrane</keyword>
<gene>
    <name evidence="10" type="primary">brnQ</name>
    <name evidence="10" type="ORF">ERCILAFE3058_558</name>
</gene>
<dbReference type="RefSeq" id="WP_157989928.1">
    <property type="nucleotide sequence ID" value="NZ_LR217720.1"/>
</dbReference>
<feature type="transmembrane region" description="Helical" evidence="9">
    <location>
        <begin position="235"/>
        <end position="257"/>
    </location>
</feature>
<keyword evidence="3 9" id="KW-0813">Transport</keyword>
<dbReference type="AlphaFoldDB" id="A0A451DDB9"/>
<feature type="transmembrane region" description="Helical" evidence="9">
    <location>
        <begin position="424"/>
        <end position="441"/>
    </location>
</feature>
<evidence type="ECO:0000256" key="9">
    <source>
        <dbReference type="RuleBase" id="RU362122"/>
    </source>
</evidence>
<feature type="transmembrane region" description="Helical" evidence="9">
    <location>
        <begin position="76"/>
        <end position="99"/>
    </location>
</feature>
<evidence type="ECO:0000256" key="2">
    <source>
        <dbReference type="ARBA" id="ARBA00008540"/>
    </source>
</evidence>
<evidence type="ECO:0000313" key="11">
    <source>
        <dbReference type="Proteomes" id="UP000294418"/>
    </source>
</evidence>
<name>A0A451DDB9_9GAMM</name>
<feature type="transmembrane region" description="Helical" evidence="9">
    <location>
        <begin position="10"/>
        <end position="29"/>
    </location>
</feature>
<comment type="similarity">
    <text evidence="2 9">Belongs to the branched chain amino acid transporter family.</text>
</comment>
<evidence type="ECO:0000256" key="6">
    <source>
        <dbReference type="ARBA" id="ARBA00022970"/>
    </source>
</evidence>
<dbReference type="GO" id="GO:0005304">
    <property type="term" value="F:L-valine transmembrane transporter activity"/>
    <property type="evidence" value="ECO:0007669"/>
    <property type="project" value="TreeGrafter"/>
</dbReference>
<dbReference type="OrthoDB" id="9783920at2"/>
<dbReference type="Pfam" id="PF05525">
    <property type="entry name" value="Branch_AA_trans"/>
    <property type="match status" value="1"/>
</dbReference>
<evidence type="ECO:0000256" key="8">
    <source>
        <dbReference type="ARBA" id="ARBA00023136"/>
    </source>
</evidence>
<feature type="transmembrane region" description="Helical" evidence="9">
    <location>
        <begin position="329"/>
        <end position="348"/>
    </location>
</feature>
<protein>
    <recommendedName>
        <fullName evidence="9">Branched-chain amino acid transport system carrier protein</fullName>
    </recommendedName>
</protein>
<evidence type="ECO:0000256" key="4">
    <source>
        <dbReference type="ARBA" id="ARBA00022475"/>
    </source>
</evidence>
<evidence type="ECO:0000256" key="1">
    <source>
        <dbReference type="ARBA" id="ARBA00004651"/>
    </source>
</evidence>
<keyword evidence="6 9" id="KW-0029">Amino-acid transport</keyword>
<dbReference type="GO" id="GO:0015818">
    <property type="term" value="P:isoleucine transport"/>
    <property type="evidence" value="ECO:0007669"/>
    <property type="project" value="TreeGrafter"/>
</dbReference>
<dbReference type="GO" id="GO:0015188">
    <property type="term" value="F:L-isoleucine transmembrane transporter activity"/>
    <property type="evidence" value="ECO:0007669"/>
    <property type="project" value="TreeGrafter"/>
</dbReference>
<accession>A0A451DDB9</accession>
<feature type="transmembrane region" description="Helical" evidence="9">
    <location>
        <begin position="289"/>
        <end position="317"/>
    </location>
</feature>
<dbReference type="InterPro" id="IPR004685">
    <property type="entry name" value="Brnchd-chn_aa_trnsp_Livcs"/>
</dbReference>
<feature type="transmembrane region" description="Helical" evidence="9">
    <location>
        <begin position="150"/>
        <end position="172"/>
    </location>
</feature>
<organism evidence="10 11">
    <name type="scientific">Candidatus Erwinia haradaeae</name>
    <dbReference type="NCBI Taxonomy" id="1922217"/>
    <lineage>
        <taxon>Bacteria</taxon>
        <taxon>Pseudomonadati</taxon>
        <taxon>Pseudomonadota</taxon>
        <taxon>Gammaproteobacteria</taxon>
        <taxon>Enterobacterales</taxon>
        <taxon>Erwiniaceae</taxon>
        <taxon>Erwinia</taxon>
    </lineage>
</organism>
<proteinExistence type="inferred from homology"/>
<keyword evidence="8 9" id="KW-0472">Membrane</keyword>
<feature type="transmembrane region" description="Helical" evidence="9">
    <location>
        <begin position="381"/>
        <end position="398"/>
    </location>
</feature>
<feature type="transmembrane region" description="Helical" evidence="9">
    <location>
        <begin position="354"/>
        <end position="374"/>
    </location>
</feature>
<evidence type="ECO:0000256" key="3">
    <source>
        <dbReference type="ARBA" id="ARBA00022448"/>
    </source>
</evidence>
<dbReference type="GO" id="GO:0015190">
    <property type="term" value="F:L-leucine transmembrane transporter activity"/>
    <property type="evidence" value="ECO:0007669"/>
    <property type="project" value="TreeGrafter"/>
</dbReference>
<evidence type="ECO:0000313" key="10">
    <source>
        <dbReference type="EMBL" id="VFP84469.1"/>
    </source>
</evidence>
<keyword evidence="4" id="KW-1003">Cell membrane</keyword>
<dbReference type="GO" id="GO:0005886">
    <property type="term" value="C:plasma membrane"/>
    <property type="evidence" value="ECO:0007669"/>
    <property type="project" value="UniProtKB-SubCell"/>
</dbReference>
<dbReference type="PANTHER" id="PTHR30588">
    <property type="entry name" value="BRANCHED-CHAIN AMINO ACID TRANSPORT SYSTEM 2 CARRIER PROTEIN"/>
    <property type="match status" value="1"/>
</dbReference>
<dbReference type="EMBL" id="LR217720">
    <property type="protein sequence ID" value="VFP84469.1"/>
    <property type="molecule type" value="Genomic_DNA"/>
</dbReference>
<reference evidence="10 11" key="1">
    <citation type="submission" date="2019-02" db="EMBL/GenBank/DDBJ databases">
        <authorList>
            <person name="Manzano-Marin A."/>
            <person name="Manzano-Marin A."/>
        </authorList>
    </citation>
    <scope>NUCLEOTIDE SEQUENCE [LARGE SCALE GENOMIC DNA]</scope>
    <source>
        <strain evidence="10 11">ErCilaricifoliae</strain>
    </source>
</reference>
<feature type="transmembrane region" description="Helical" evidence="9">
    <location>
        <begin position="119"/>
        <end position="138"/>
    </location>
</feature>
<comment type="function">
    <text evidence="9">Component of the transport system for branched-chain amino acids.</text>
</comment>
<dbReference type="NCBIfam" id="TIGR00796">
    <property type="entry name" value="livcs"/>
    <property type="match status" value="1"/>
</dbReference>
<dbReference type="Proteomes" id="UP000294418">
    <property type="component" value="Chromosome"/>
</dbReference>
<comment type="subcellular location">
    <subcellularLocation>
        <location evidence="9">Cell inner membrane</location>
        <topology evidence="9">Multi-pass membrane protein</topology>
    </subcellularLocation>
    <subcellularLocation>
        <location evidence="1">Cell membrane</location>
        <topology evidence="1">Multi-pass membrane protein</topology>
    </subcellularLocation>
</comment>
<evidence type="ECO:0000256" key="5">
    <source>
        <dbReference type="ARBA" id="ARBA00022692"/>
    </source>
</evidence>
<evidence type="ECO:0000256" key="7">
    <source>
        <dbReference type="ARBA" id="ARBA00022989"/>
    </source>
</evidence>
<dbReference type="GO" id="GO:0015820">
    <property type="term" value="P:L-leucine transport"/>
    <property type="evidence" value="ECO:0007669"/>
    <property type="project" value="TreeGrafter"/>
</dbReference>
<keyword evidence="7 9" id="KW-1133">Transmembrane helix</keyword>
<feature type="transmembrane region" description="Helical" evidence="9">
    <location>
        <begin position="202"/>
        <end position="223"/>
    </location>
</feature>
<sequence length="444" mass="48303">MIHPLTIKDLLIISGIIFALFVGAGNIIFPPMVGIQAGEYIWYAALGFLTTSVGLPLITLVALARVGGRIDDFSAPIGKLAGCMLAMICYLIVGPLFAIPRTSTVSFDIGLAPLIGDGQLPLFIYSLIYFGVVIFLSLNPGALLETLGNILAPLKIVVLSVLGLTAVCWPVGDALISTPNLATSSLSQLCTYKSEAFSHGLVSGYLTMDTLGVLVFSVVIINAVRARIIGEVALLTRYTIISGMIASIGLIIIYLALIKIGANSYHMIEQNANGAIILHEYIQHIYGRIGILFLSFFMGISCIVTAVGLTCACADFFARYFLLSYRHCVYIVSISSLVFSNFGLNYLITIFTPILIAIYPPCIVLVFLSFTLRWWNNSKRIVLPVMLVSLMFGILDAAKKMNVQICLPKYLLCQLPLTEQGLEWVLPVLLVLVFVGVYDRLSTH</sequence>
<dbReference type="PANTHER" id="PTHR30588:SF0">
    <property type="entry name" value="BRANCHED-CHAIN AMINO ACID PERMEASE BRNQ"/>
    <property type="match status" value="1"/>
</dbReference>
<feature type="transmembrane region" description="Helical" evidence="9">
    <location>
        <begin position="41"/>
        <end position="64"/>
    </location>
</feature>